<protein>
    <submittedName>
        <fullName evidence="1">Uncharacterized protein</fullName>
    </submittedName>
</protein>
<organism evidence="1 2">
    <name type="scientific">Sclerotinia sclerotiorum (strain ATCC 18683 / 1980 / Ss-1)</name>
    <name type="common">White mold</name>
    <name type="synonym">Whetzelinia sclerotiorum</name>
    <dbReference type="NCBI Taxonomy" id="665079"/>
    <lineage>
        <taxon>Eukaryota</taxon>
        <taxon>Fungi</taxon>
        <taxon>Dikarya</taxon>
        <taxon>Ascomycota</taxon>
        <taxon>Pezizomycotina</taxon>
        <taxon>Leotiomycetes</taxon>
        <taxon>Helotiales</taxon>
        <taxon>Sclerotiniaceae</taxon>
        <taxon>Sclerotinia</taxon>
    </lineage>
</organism>
<dbReference type="AlphaFoldDB" id="A7E7K1"/>
<dbReference type="InParanoid" id="A7E7K1"/>
<accession>A7E7K1</accession>
<dbReference type="KEGG" id="ssl:SS1G_01279"/>
<proteinExistence type="predicted"/>
<reference evidence="2" key="1">
    <citation type="journal article" date="2011" name="PLoS Genet.">
        <title>Genomic analysis of the necrotrophic fungal pathogens Sclerotinia sclerotiorum and Botrytis cinerea.</title>
        <authorList>
            <person name="Amselem J."/>
            <person name="Cuomo C.A."/>
            <person name="van Kan J.A."/>
            <person name="Viaud M."/>
            <person name="Benito E.P."/>
            <person name="Couloux A."/>
            <person name="Coutinho P.M."/>
            <person name="de Vries R.P."/>
            <person name="Dyer P.S."/>
            <person name="Fillinger S."/>
            <person name="Fournier E."/>
            <person name="Gout L."/>
            <person name="Hahn M."/>
            <person name="Kohn L."/>
            <person name="Lapalu N."/>
            <person name="Plummer K.M."/>
            <person name="Pradier J.M."/>
            <person name="Quevillon E."/>
            <person name="Sharon A."/>
            <person name="Simon A."/>
            <person name="ten Have A."/>
            <person name="Tudzynski B."/>
            <person name="Tudzynski P."/>
            <person name="Wincker P."/>
            <person name="Andrew M."/>
            <person name="Anthouard V."/>
            <person name="Beever R.E."/>
            <person name="Beffa R."/>
            <person name="Benoit I."/>
            <person name="Bouzid O."/>
            <person name="Brault B."/>
            <person name="Chen Z."/>
            <person name="Choquer M."/>
            <person name="Collemare J."/>
            <person name="Cotton P."/>
            <person name="Danchin E.G."/>
            <person name="Da Silva C."/>
            <person name="Gautier A."/>
            <person name="Giraud C."/>
            <person name="Giraud T."/>
            <person name="Gonzalez C."/>
            <person name="Grossetete S."/>
            <person name="Guldener U."/>
            <person name="Henrissat B."/>
            <person name="Howlett B.J."/>
            <person name="Kodira C."/>
            <person name="Kretschmer M."/>
            <person name="Lappartient A."/>
            <person name="Leroch M."/>
            <person name="Levis C."/>
            <person name="Mauceli E."/>
            <person name="Neuveglise C."/>
            <person name="Oeser B."/>
            <person name="Pearson M."/>
            <person name="Poulain J."/>
            <person name="Poussereau N."/>
            <person name="Quesneville H."/>
            <person name="Rascle C."/>
            <person name="Schumacher J."/>
            <person name="Segurens B."/>
            <person name="Sexton A."/>
            <person name="Silva E."/>
            <person name="Sirven C."/>
            <person name="Soanes D.M."/>
            <person name="Talbot N.J."/>
            <person name="Templeton M."/>
            <person name="Yandava C."/>
            <person name="Yarden O."/>
            <person name="Zeng Q."/>
            <person name="Rollins J.A."/>
            <person name="Lebrun M.H."/>
            <person name="Dickman M."/>
        </authorList>
    </citation>
    <scope>NUCLEOTIDE SEQUENCE [LARGE SCALE GENOMIC DNA]</scope>
    <source>
        <strain evidence="2">ATCC 18683 / 1980 / Ss-1</strain>
    </source>
</reference>
<gene>
    <name evidence="1" type="ORF">SS1G_01279</name>
</gene>
<dbReference type="GeneID" id="5493657"/>
<name>A7E7K1_SCLS1</name>
<dbReference type="EMBL" id="CH476622">
    <property type="protein sequence ID" value="EDN96353.1"/>
    <property type="molecule type" value="Genomic_DNA"/>
</dbReference>
<evidence type="ECO:0000313" key="2">
    <source>
        <dbReference type="Proteomes" id="UP000001312"/>
    </source>
</evidence>
<keyword evidence="2" id="KW-1185">Reference proteome</keyword>
<dbReference type="Proteomes" id="UP000001312">
    <property type="component" value="Unassembled WGS sequence"/>
</dbReference>
<dbReference type="RefSeq" id="XP_001597085.1">
    <property type="nucleotide sequence ID" value="XM_001597035.1"/>
</dbReference>
<sequence>MTWTENTELNDTMKIIKTVNAVSKNHPRLRLRYATKLLRGRLSGLPSKLELYSGADSRSDPVLRFSDMQQSTMKSFRYNG</sequence>
<dbReference type="HOGENOM" id="CLU_2591230_0_0_1"/>
<evidence type="ECO:0000313" key="1">
    <source>
        <dbReference type="EMBL" id="EDN96353.1"/>
    </source>
</evidence>